<dbReference type="AlphaFoldDB" id="W9RVR6"/>
<dbReference type="GO" id="GO:0061630">
    <property type="term" value="F:ubiquitin protein ligase activity"/>
    <property type="evidence" value="ECO:0007669"/>
    <property type="project" value="UniProtKB-UniRule"/>
</dbReference>
<dbReference type="InterPro" id="IPR045185">
    <property type="entry name" value="PUB22/23/24-like"/>
</dbReference>
<dbReference type="PANTHER" id="PTHR22849">
    <property type="entry name" value="WDSAM1 PROTEIN"/>
    <property type="match status" value="1"/>
</dbReference>
<accession>W9RVR6</accession>
<comment type="catalytic activity">
    <reaction evidence="1">
        <text>S-ubiquitinyl-[E2 ubiquitin-conjugating enzyme]-L-cysteine + [acceptor protein]-L-lysine = [E2 ubiquitin-conjugating enzyme]-L-cysteine + N(6)-ubiquitinyl-[acceptor protein]-L-lysine.</text>
        <dbReference type="EC" id="2.3.2.27"/>
    </reaction>
</comment>
<protein>
    <recommendedName>
        <fullName evidence="1">U-box domain-containing protein</fullName>
        <ecNumber evidence="1">2.3.2.27</ecNumber>
    </recommendedName>
    <alternativeName>
        <fullName evidence="1">RING-type E3 ubiquitin transferase PUB</fullName>
    </alternativeName>
</protein>
<dbReference type="Gene3D" id="3.30.40.10">
    <property type="entry name" value="Zinc/RING finger domain, C3HC4 (zinc finger)"/>
    <property type="match status" value="1"/>
</dbReference>
<dbReference type="SUPFAM" id="SSF57850">
    <property type="entry name" value="RING/U-box"/>
    <property type="match status" value="1"/>
</dbReference>
<evidence type="ECO:0000256" key="2">
    <source>
        <dbReference type="SAM" id="MobiDB-lite"/>
    </source>
</evidence>
<keyword evidence="4" id="KW-1185">Reference proteome</keyword>
<sequence>MHCNPRGHDNCNPDLPGSQTAAIFLSYSGATRRPQPKVANSDDGKDKKSIEHWLSTSKNTTCPVTKQPLPLSNSDDHLIPNHVLRRLNEAWCSGNLSNGVDRITTPKLPLDKTQILKLLKDLRGDHHQLKAIKRLKTLAAESDRNEKFMVETVLQPTNFSDMKFDIPKLRGDNYSVMFIKTKISAGIRGSVDQHDKVKAFHEQFECSDKALASTLIMKFSSLKLTTVKSVCGHIMQMRDIAA</sequence>
<gene>
    <name evidence="3" type="ORF">L484_016917</name>
</gene>
<keyword evidence="1" id="KW-0808">Transferase</keyword>
<dbReference type="GO" id="GO:0016567">
    <property type="term" value="P:protein ubiquitination"/>
    <property type="evidence" value="ECO:0007669"/>
    <property type="project" value="UniProtKB-UniRule"/>
</dbReference>
<dbReference type="STRING" id="981085.W9RVR6"/>
<evidence type="ECO:0000313" key="4">
    <source>
        <dbReference type="Proteomes" id="UP000030645"/>
    </source>
</evidence>
<reference evidence="4" key="1">
    <citation type="submission" date="2013-01" db="EMBL/GenBank/DDBJ databases">
        <title>Draft Genome Sequence of a Mulberry Tree, Morus notabilis C.K. Schneid.</title>
        <authorList>
            <person name="He N."/>
            <person name="Zhao S."/>
        </authorList>
    </citation>
    <scope>NUCLEOTIDE SEQUENCE</scope>
</reference>
<organism evidence="3 4">
    <name type="scientific">Morus notabilis</name>
    <dbReference type="NCBI Taxonomy" id="981085"/>
    <lineage>
        <taxon>Eukaryota</taxon>
        <taxon>Viridiplantae</taxon>
        <taxon>Streptophyta</taxon>
        <taxon>Embryophyta</taxon>
        <taxon>Tracheophyta</taxon>
        <taxon>Spermatophyta</taxon>
        <taxon>Magnoliopsida</taxon>
        <taxon>eudicotyledons</taxon>
        <taxon>Gunneridae</taxon>
        <taxon>Pentapetalae</taxon>
        <taxon>rosids</taxon>
        <taxon>fabids</taxon>
        <taxon>Rosales</taxon>
        <taxon>Moraceae</taxon>
        <taxon>Moreae</taxon>
        <taxon>Morus</taxon>
    </lineage>
</organism>
<comment type="function">
    <text evidence="1">Functions as an E3 ubiquitin ligase.</text>
</comment>
<dbReference type="Proteomes" id="UP000030645">
    <property type="component" value="Unassembled WGS sequence"/>
</dbReference>
<dbReference type="PANTHER" id="PTHR22849:SF24">
    <property type="entry name" value="E3 UBIQUITIN-PROTEIN LIGASE PUB24"/>
    <property type="match status" value="1"/>
</dbReference>
<feature type="region of interest" description="Disordered" evidence="2">
    <location>
        <begin position="28"/>
        <end position="48"/>
    </location>
</feature>
<proteinExistence type="predicted"/>
<keyword evidence="1" id="KW-0833">Ubl conjugation pathway</keyword>
<dbReference type="EC" id="2.3.2.27" evidence="1"/>
<evidence type="ECO:0000256" key="1">
    <source>
        <dbReference type="RuleBase" id="RU369093"/>
    </source>
</evidence>
<evidence type="ECO:0000313" key="3">
    <source>
        <dbReference type="EMBL" id="EXC12986.1"/>
    </source>
</evidence>
<dbReference type="EMBL" id="KE345730">
    <property type="protein sequence ID" value="EXC12986.1"/>
    <property type="molecule type" value="Genomic_DNA"/>
</dbReference>
<comment type="pathway">
    <text evidence="1">Protein modification; protein ubiquitination.</text>
</comment>
<name>W9RVR6_9ROSA</name>
<dbReference type="InterPro" id="IPR013083">
    <property type="entry name" value="Znf_RING/FYVE/PHD"/>
</dbReference>
<dbReference type="eggNOG" id="ENOG502QR5G">
    <property type="taxonomic scope" value="Eukaryota"/>
</dbReference>